<dbReference type="GO" id="GO:0032580">
    <property type="term" value="C:Golgi cisterna membrane"/>
    <property type="evidence" value="ECO:0007669"/>
    <property type="project" value="UniProtKB-SubCell"/>
</dbReference>
<dbReference type="FunFam" id="3.40.50.11660:FF:000004">
    <property type="entry name" value="Glycoprotein 3-alpha-L-fucosyltransferase A"/>
    <property type="match status" value="1"/>
</dbReference>
<dbReference type="SUPFAM" id="SSF53756">
    <property type="entry name" value="UDP-Glycosyltransferase/glycogen phosphorylase"/>
    <property type="match status" value="1"/>
</dbReference>
<evidence type="ECO:0000256" key="5">
    <source>
        <dbReference type="ARBA" id="ARBA00022679"/>
    </source>
</evidence>
<evidence type="ECO:0000256" key="1">
    <source>
        <dbReference type="ARBA" id="ARBA00004167"/>
    </source>
</evidence>
<dbReference type="EC" id="2.4.1.-" evidence="11"/>
<evidence type="ECO:0000259" key="12">
    <source>
        <dbReference type="Pfam" id="PF00852"/>
    </source>
</evidence>
<dbReference type="EMBL" id="JAIZAY010000006">
    <property type="protein sequence ID" value="KAJ8040352.1"/>
    <property type="molecule type" value="Genomic_DNA"/>
</dbReference>
<evidence type="ECO:0000256" key="11">
    <source>
        <dbReference type="RuleBase" id="RU003832"/>
    </source>
</evidence>
<gene>
    <name evidence="14" type="ORF">HOLleu_14616</name>
</gene>
<protein>
    <recommendedName>
        <fullName evidence="11">Fucosyltransferase</fullName>
        <ecNumber evidence="11">2.4.1.-</ecNumber>
    </recommendedName>
</protein>
<dbReference type="InterPro" id="IPR055270">
    <property type="entry name" value="Glyco_tran_10_C"/>
</dbReference>
<keyword evidence="15" id="KW-1185">Reference proteome</keyword>
<evidence type="ECO:0000256" key="10">
    <source>
        <dbReference type="ARBA" id="ARBA00023180"/>
    </source>
</evidence>
<dbReference type="OrthoDB" id="427096at2759"/>
<feature type="transmembrane region" description="Helical" evidence="11">
    <location>
        <begin position="6"/>
        <end position="27"/>
    </location>
</feature>
<dbReference type="GO" id="GO:0046920">
    <property type="term" value="F:alpha-(1-&gt;3)-fucosyltransferase activity"/>
    <property type="evidence" value="ECO:0007669"/>
    <property type="project" value="TreeGrafter"/>
</dbReference>
<reference evidence="14" key="1">
    <citation type="submission" date="2021-10" db="EMBL/GenBank/DDBJ databases">
        <title>Tropical sea cucumber genome reveals ecological adaptation and Cuvierian tubules defense mechanism.</title>
        <authorList>
            <person name="Chen T."/>
        </authorList>
    </citation>
    <scope>NUCLEOTIDE SEQUENCE</scope>
    <source>
        <strain evidence="14">Nanhai2018</strain>
        <tissue evidence="14">Muscle</tissue>
    </source>
</reference>
<feature type="domain" description="Fucosyltransferase N-terminal" evidence="13">
    <location>
        <begin position="91"/>
        <end position="193"/>
    </location>
</feature>
<evidence type="ECO:0000259" key="13">
    <source>
        <dbReference type="Pfam" id="PF17039"/>
    </source>
</evidence>
<evidence type="ECO:0000256" key="8">
    <source>
        <dbReference type="ARBA" id="ARBA00022989"/>
    </source>
</evidence>
<dbReference type="Pfam" id="PF17039">
    <property type="entry name" value="Glyco_tran_10_N"/>
    <property type="match status" value="1"/>
</dbReference>
<dbReference type="Pfam" id="PF00852">
    <property type="entry name" value="Glyco_transf_10"/>
    <property type="match status" value="1"/>
</dbReference>
<organism evidence="14 15">
    <name type="scientific">Holothuria leucospilota</name>
    <name type="common">Black long sea cucumber</name>
    <name type="synonym">Mertensiothuria leucospilota</name>
    <dbReference type="NCBI Taxonomy" id="206669"/>
    <lineage>
        <taxon>Eukaryota</taxon>
        <taxon>Metazoa</taxon>
        <taxon>Echinodermata</taxon>
        <taxon>Eleutherozoa</taxon>
        <taxon>Echinozoa</taxon>
        <taxon>Holothuroidea</taxon>
        <taxon>Aspidochirotacea</taxon>
        <taxon>Aspidochirotida</taxon>
        <taxon>Holothuriidae</taxon>
        <taxon>Holothuria</taxon>
    </lineage>
</organism>
<comment type="similarity">
    <text evidence="3 11">Belongs to the glycosyltransferase 10 family.</text>
</comment>
<dbReference type="InterPro" id="IPR001503">
    <property type="entry name" value="Glyco_trans_10"/>
</dbReference>
<keyword evidence="11" id="KW-0333">Golgi apparatus</keyword>
<sequence length="423" mass="49267">MASPTSTFRSWIGLLTCCVILIELLTFRREEGKFLFVSYPSFHRPKLKNIFRYEAQLATAERIQKLPAKQDNRTSFSSGTRSHKGVCIIQVLYWNGPKMLSLPDGKYYCPAVNCEVKFTTKASYDALSTSHVVILHHTGNWNIPQLERYRPKGQMWIYMSRESPPHSRHGRVPNVFNWTMTYRSDSDFPISYGIYKDYDEESQRPSDLQSGSKNWANGKTKLAAWISSNCKGPSWPRALFVKNLSRFMDVDMFGRCGNKKCPEGESCFELLRPYKFYLAFENSRCSDYITEKMWRNSFIYNVVPVVYGTGKKDYEKLAPPNSFIHVSDFPNISSLVAYIKLLNKNDSMYNKYFEWKYFSYIDQQRENRVITKETLCSITGKLRDCTLWSRNSHSNCSNFHTSLDMNKMWFDTCHESSPLPLPV</sequence>
<dbReference type="InterPro" id="IPR031481">
    <property type="entry name" value="Glyco_tran_10_N"/>
</dbReference>
<dbReference type="AlphaFoldDB" id="A0A9Q1C7Y9"/>
<comment type="subcellular location">
    <subcellularLocation>
        <location evidence="11">Golgi apparatus</location>
        <location evidence="11">Golgi stack membrane</location>
        <topology evidence="11">Single-pass type II membrane protein</topology>
    </subcellularLocation>
    <subcellularLocation>
        <location evidence="1">Membrane</location>
        <topology evidence="1">Single-pass membrane protein</topology>
    </subcellularLocation>
</comment>
<proteinExistence type="inferred from homology"/>
<dbReference type="InterPro" id="IPR038577">
    <property type="entry name" value="GT10-like_C_sf"/>
</dbReference>
<evidence type="ECO:0000256" key="6">
    <source>
        <dbReference type="ARBA" id="ARBA00022692"/>
    </source>
</evidence>
<evidence type="ECO:0000256" key="3">
    <source>
        <dbReference type="ARBA" id="ARBA00008919"/>
    </source>
</evidence>
<evidence type="ECO:0000256" key="2">
    <source>
        <dbReference type="ARBA" id="ARBA00004922"/>
    </source>
</evidence>
<dbReference type="PANTHER" id="PTHR11929:SF145">
    <property type="entry name" value="ALPHA-(1,3)-FUCOSYLTRANSFERASE FUT-1"/>
    <property type="match status" value="1"/>
</dbReference>
<keyword evidence="8 11" id="KW-1133">Transmembrane helix</keyword>
<dbReference type="Proteomes" id="UP001152320">
    <property type="component" value="Chromosome 6"/>
</dbReference>
<keyword evidence="10" id="KW-0325">Glycoprotein</keyword>
<name>A0A9Q1C7Y9_HOLLE</name>
<evidence type="ECO:0000256" key="4">
    <source>
        <dbReference type="ARBA" id="ARBA00022676"/>
    </source>
</evidence>
<accession>A0A9Q1C7Y9</accession>
<dbReference type="Gene3D" id="3.40.50.11660">
    <property type="entry name" value="Glycosyl transferase family 10, C-terminal domain"/>
    <property type="match status" value="1"/>
</dbReference>
<dbReference type="PANTHER" id="PTHR11929">
    <property type="entry name" value="ALPHA- 1,3 -FUCOSYLTRANSFERASE"/>
    <property type="match status" value="1"/>
</dbReference>
<keyword evidence="7" id="KW-0735">Signal-anchor</keyword>
<keyword evidence="5 11" id="KW-0808">Transferase</keyword>
<keyword evidence="4 11" id="KW-0328">Glycosyltransferase</keyword>
<evidence type="ECO:0000313" key="15">
    <source>
        <dbReference type="Proteomes" id="UP001152320"/>
    </source>
</evidence>
<comment type="pathway">
    <text evidence="2">Protein modification; protein glycosylation.</text>
</comment>
<evidence type="ECO:0000256" key="7">
    <source>
        <dbReference type="ARBA" id="ARBA00022968"/>
    </source>
</evidence>
<evidence type="ECO:0000313" key="14">
    <source>
        <dbReference type="EMBL" id="KAJ8040352.1"/>
    </source>
</evidence>
<keyword evidence="9 11" id="KW-0472">Membrane</keyword>
<keyword evidence="6 11" id="KW-0812">Transmembrane</keyword>
<feature type="domain" description="Fucosyltransferase C-terminal" evidence="12">
    <location>
        <begin position="217"/>
        <end position="384"/>
    </location>
</feature>
<comment type="caution">
    <text evidence="14">The sequence shown here is derived from an EMBL/GenBank/DDBJ whole genome shotgun (WGS) entry which is preliminary data.</text>
</comment>
<evidence type="ECO:0000256" key="9">
    <source>
        <dbReference type="ARBA" id="ARBA00023136"/>
    </source>
</evidence>